<gene>
    <name evidence="2" type="ORF">GCM10010969_12770</name>
</gene>
<dbReference type="RefSeq" id="WP_018975590.1">
    <property type="nucleotide sequence ID" value="NZ_BMLN01000003.1"/>
</dbReference>
<organism evidence="2 3">
    <name type="scientific">Saccharibacillus kuerlensis</name>
    <dbReference type="NCBI Taxonomy" id="459527"/>
    <lineage>
        <taxon>Bacteria</taxon>
        <taxon>Bacillati</taxon>
        <taxon>Bacillota</taxon>
        <taxon>Bacilli</taxon>
        <taxon>Bacillales</taxon>
        <taxon>Paenibacillaceae</taxon>
        <taxon>Saccharibacillus</taxon>
    </lineage>
</organism>
<dbReference type="SMART" id="SM00881">
    <property type="entry name" value="CoA_binding"/>
    <property type="match status" value="1"/>
</dbReference>
<reference evidence="3" key="1">
    <citation type="journal article" date="2019" name="Int. J. Syst. Evol. Microbiol.">
        <title>The Global Catalogue of Microorganisms (GCM) 10K type strain sequencing project: providing services to taxonomists for standard genome sequencing and annotation.</title>
        <authorList>
            <consortium name="The Broad Institute Genomics Platform"/>
            <consortium name="The Broad Institute Genome Sequencing Center for Infectious Disease"/>
            <person name="Wu L."/>
            <person name="Ma J."/>
        </authorList>
    </citation>
    <scope>NUCLEOTIDE SEQUENCE [LARGE SCALE GENOMIC DNA]</scope>
    <source>
        <strain evidence="3">CGMCC 1.6964</strain>
    </source>
</reference>
<evidence type="ECO:0000313" key="3">
    <source>
        <dbReference type="Proteomes" id="UP000606653"/>
    </source>
</evidence>
<evidence type="ECO:0000259" key="1">
    <source>
        <dbReference type="SMART" id="SM00881"/>
    </source>
</evidence>
<dbReference type="Pfam" id="PF13380">
    <property type="entry name" value="CoA_binding_2"/>
    <property type="match status" value="1"/>
</dbReference>
<feature type="domain" description="CoA-binding" evidence="1">
    <location>
        <begin position="14"/>
        <end position="109"/>
    </location>
</feature>
<dbReference type="InterPro" id="IPR036291">
    <property type="entry name" value="NAD(P)-bd_dom_sf"/>
</dbReference>
<comment type="caution">
    <text evidence="2">The sequence shown here is derived from an EMBL/GenBank/DDBJ whole genome shotgun (WGS) entry which is preliminary data.</text>
</comment>
<keyword evidence="3" id="KW-1185">Reference proteome</keyword>
<protein>
    <submittedName>
        <fullName evidence="2">CoA-binding protein</fullName>
    </submittedName>
</protein>
<evidence type="ECO:0000313" key="2">
    <source>
        <dbReference type="EMBL" id="GGN96132.1"/>
    </source>
</evidence>
<proteinExistence type="predicted"/>
<dbReference type="InterPro" id="IPR003781">
    <property type="entry name" value="CoA-bd"/>
</dbReference>
<name>A0ABQ2KY33_9BACL</name>
<dbReference type="Gene3D" id="3.40.50.720">
    <property type="entry name" value="NAD(P)-binding Rossmann-like Domain"/>
    <property type="match status" value="1"/>
</dbReference>
<dbReference type="EMBL" id="BMLN01000003">
    <property type="protein sequence ID" value="GGN96132.1"/>
    <property type="molecule type" value="Genomic_DNA"/>
</dbReference>
<dbReference type="PANTHER" id="PTHR33303">
    <property type="entry name" value="CYTOPLASMIC PROTEIN-RELATED"/>
    <property type="match status" value="1"/>
</dbReference>
<accession>A0ABQ2KY33</accession>
<dbReference type="PANTHER" id="PTHR33303:SF2">
    <property type="entry name" value="COA-BINDING DOMAIN-CONTAINING PROTEIN"/>
    <property type="match status" value="1"/>
</dbReference>
<sequence length="144" mass="15368">MAFQNPSRDEIGKLLEAAGNIAVVGLSDKPDRTSHMVSQAMQLRGYRIIPVNPTAAGQEILGETCYASLADVPEPIDIVDVFRRSEFCADVAREAAAVGAKTLWLQSGIYSDEAAEIASEAGLTVIMDRCIKVEDAVTGAGSRR</sequence>
<dbReference type="SUPFAM" id="SSF51735">
    <property type="entry name" value="NAD(P)-binding Rossmann-fold domains"/>
    <property type="match status" value="1"/>
</dbReference>
<dbReference type="Proteomes" id="UP000606653">
    <property type="component" value="Unassembled WGS sequence"/>
</dbReference>